<name>A0ABP1Q342_9HEXA</name>
<gene>
    <name evidence="1" type="ORF">ODALV1_LOCUS6725</name>
</gene>
<evidence type="ECO:0000313" key="2">
    <source>
        <dbReference type="Proteomes" id="UP001642540"/>
    </source>
</evidence>
<dbReference type="EMBL" id="CAXLJM020000020">
    <property type="protein sequence ID" value="CAL8087397.1"/>
    <property type="molecule type" value="Genomic_DNA"/>
</dbReference>
<organism evidence="1 2">
    <name type="scientific">Orchesella dallaii</name>
    <dbReference type="NCBI Taxonomy" id="48710"/>
    <lineage>
        <taxon>Eukaryota</taxon>
        <taxon>Metazoa</taxon>
        <taxon>Ecdysozoa</taxon>
        <taxon>Arthropoda</taxon>
        <taxon>Hexapoda</taxon>
        <taxon>Collembola</taxon>
        <taxon>Entomobryomorpha</taxon>
        <taxon>Entomobryoidea</taxon>
        <taxon>Orchesellidae</taxon>
        <taxon>Orchesellinae</taxon>
        <taxon>Orchesella</taxon>
    </lineage>
</organism>
<reference evidence="1 2" key="1">
    <citation type="submission" date="2024-08" db="EMBL/GenBank/DDBJ databases">
        <authorList>
            <person name="Cucini C."/>
            <person name="Frati F."/>
        </authorList>
    </citation>
    <scope>NUCLEOTIDE SEQUENCE [LARGE SCALE GENOMIC DNA]</scope>
</reference>
<sequence>MTSKVLKIFLSAFVLSIIDNGMIIWCVQSNREIERLQNKISRFLIYFDVSKFGKKERRNRGNRRIVTPYYRKYDLLTILERKRLLLLKFVYKFRNNEIFNSWFIRSASATDERPIFKPCLHKKMLYQQSVKWNAIKEWNLLLKNRSFNIKVDLKRANYVDKIKEFLIKDRKEIYIV</sequence>
<dbReference type="Proteomes" id="UP001642540">
    <property type="component" value="Unassembled WGS sequence"/>
</dbReference>
<accession>A0ABP1Q342</accession>
<proteinExistence type="predicted"/>
<protein>
    <submittedName>
        <fullName evidence="1">Uncharacterized protein</fullName>
    </submittedName>
</protein>
<keyword evidence="2" id="KW-1185">Reference proteome</keyword>
<evidence type="ECO:0000313" key="1">
    <source>
        <dbReference type="EMBL" id="CAL8087397.1"/>
    </source>
</evidence>
<comment type="caution">
    <text evidence="1">The sequence shown here is derived from an EMBL/GenBank/DDBJ whole genome shotgun (WGS) entry which is preliminary data.</text>
</comment>